<dbReference type="Gene3D" id="3.60.130.10">
    <property type="entry name" value="Clavaminate synthase-like"/>
    <property type="match status" value="1"/>
</dbReference>
<evidence type="ECO:0000259" key="3">
    <source>
        <dbReference type="Pfam" id="PF02668"/>
    </source>
</evidence>
<reference evidence="5" key="1">
    <citation type="journal article" date="2019" name="Int. J. Syst. Evol. Microbiol.">
        <title>The Global Catalogue of Microorganisms (GCM) 10K type strain sequencing project: providing services to taxonomists for standard genome sequencing and annotation.</title>
        <authorList>
            <consortium name="The Broad Institute Genomics Platform"/>
            <consortium name="The Broad Institute Genome Sequencing Center for Infectious Disease"/>
            <person name="Wu L."/>
            <person name="Ma J."/>
        </authorList>
    </citation>
    <scope>NUCLEOTIDE SEQUENCE [LARGE SCALE GENOMIC DNA]</scope>
    <source>
        <strain evidence="5">JCM 15478</strain>
    </source>
</reference>
<dbReference type="Pfam" id="PF02668">
    <property type="entry name" value="TauD"/>
    <property type="match status" value="1"/>
</dbReference>
<keyword evidence="1" id="KW-0560">Oxidoreductase</keyword>
<feature type="domain" description="TauD/TfdA-like" evidence="3">
    <location>
        <begin position="20"/>
        <end position="263"/>
    </location>
</feature>
<dbReference type="EMBL" id="BAAAPE010000011">
    <property type="protein sequence ID" value="GAA2083161.1"/>
    <property type="molecule type" value="Genomic_DNA"/>
</dbReference>
<dbReference type="InterPro" id="IPR042098">
    <property type="entry name" value="TauD-like_sf"/>
</dbReference>
<gene>
    <name evidence="4" type="ORF">GCM10009801_43440</name>
</gene>
<dbReference type="SUPFAM" id="SSF51197">
    <property type="entry name" value="Clavaminate synthase-like"/>
    <property type="match status" value="1"/>
</dbReference>
<dbReference type="RefSeq" id="WP_344530649.1">
    <property type="nucleotide sequence ID" value="NZ_BAAAPE010000011.1"/>
</dbReference>
<evidence type="ECO:0000313" key="4">
    <source>
        <dbReference type="EMBL" id="GAA2083161.1"/>
    </source>
</evidence>
<evidence type="ECO:0000256" key="2">
    <source>
        <dbReference type="ARBA" id="ARBA00023004"/>
    </source>
</evidence>
<sequence>MEKIDSIALTTDGMSPARVTAAARESLGAHRLALLRGMPPDVDVLVSVLSGLGTLIDNYAAGSDSEAYALHRAVNVVRYRPDSAAKRVQERDGALPMHSGRAFAADRPRYMAMQMIDPGWSDGAAGENGESLLVRWGEVLASMERADPDGFTEDVRTLTTKSICFPSVNLQDEASRLPLVYVPPTPWRESVRYDVAARLPQKFARLEQCAPPGRDGDRFIRAARRFAEHADTPGVQMRYALGAGDLVIIDNDRFGHGRCTVRGHRTAEDGSTSVNPRTLWSVNVA</sequence>
<dbReference type="InterPro" id="IPR003819">
    <property type="entry name" value="TauD/TfdA-like"/>
</dbReference>
<dbReference type="Proteomes" id="UP001500016">
    <property type="component" value="Unassembled WGS sequence"/>
</dbReference>
<keyword evidence="5" id="KW-1185">Reference proteome</keyword>
<evidence type="ECO:0000313" key="5">
    <source>
        <dbReference type="Proteomes" id="UP001500016"/>
    </source>
</evidence>
<evidence type="ECO:0000256" key="1">
    <source>
        <dbReference type="ARBA" id="ARBA00023002"/>
    </source>
</evidence>
<comment type="caution">
    <text evidence="4">The sequence shown here is derived from an EMBL/GenBank/DDBJ whole genome shotgun (WGS) entry which is preliminary data.</text>
</comment>
<organism evidence="4 5">
    <name type="scientific">Streptomyces albiaxialis</name>
    <dbReference type="NCBI Taxonomy" id="329523"/>
    <lineage>
        <taxon>Bacteria</taxon>
        <taxon>Bacillati</taxon>
        <taxon>Actinomycetota</taxon>
        <taxon>Actinomycetes</taxon>
        <taxon>Kitasatosporales</taxon>
        <taxon>Streptomycetaceae</taxon>
        <taxon>Streptomyces</taxon>
    </lineage>
</organism>
<name>A0ABP5HNM5_9ACTN</name>
<accession>A0ABP5HNM5</accession>
<protein>
    <recommendedName>
        <fullName evidence="3">TauD/TfdA-like domain-containing protein</fullName>
    </recommendedName>
</protein>
<proteinExistence type="predicted"/>
<keyword evidence="2" id="KW-0408">Iron</keyword>